<name>A0A816KHW5_BRANA</name>
<protein>
    <submittedName>
        <fullName evidence="1">(rape) hypothetical protein</fullName>
    </submittedName>
</protein>
<accession>A0A816KHW5</accession>
<dbReference type="AlphaFoldDB" id="A0A816KHW5"/>
<evidence type="ECO:0000313" key="1">
    <source>
        <dbReference type="EMBL" id="CAF1918234.1"/>
    </source>
</evidence>
<dbReference type="Proteomes" id="UP001295469">
    <property type="component" value="Chromosome C02"/>
</dbReference>
<organism evidence="1">
    <name type="scientific">Brassica napus</name>
    <name type="common">Rape</name>
    <dbReference type="NCBI Taxonomy" id="3708"/>
    <lineage>
        <taxon>Eukaryota</taxon>
        <taxon>Viridiplantae</taxon>
        <taxon>Streptophyta</taxon>
        <taxon>Embryophyta</taxon>
        <taxon>Tracheophyta</taxon>
        <taxon>Spermatophyta</taxon>
        <taxon>Magnoliopsida</taxon>
        <taxon>eudicotyledons</taxon>
        <taxon>Gunneridae</taxon>
        <taxon>Pentapetalae</taxon>
        <taxon>rosids</taxon>
        <taxon>malvids</taxon>
        <taxon>Brassicales</taxon>
        <taxon>Brassicaceae</taxon>
        <taxon>Brassiceae</taxon>
        <taxon>Brassica</taxon>
    </lineage>
</organism>
<dbReference type="EMBL" id="HG994366">
    <property type="protein sequence ID" value="CAF1918234.1"/>
    <property type="molecule type" value="Genomic_DNA"/>
</dbReference>
<proteinExistence type="predicted"/>
<gene>
    <name evidence="1" type="ORF">DARMORV10_C02P43020.1</name>
</gene>
<reference evidence="1" key="1">
    <citation type="submission" date="2021-01" db="EMBL/GenBank/DDBJ databases">
        <authorList>
            <consortium name="Genoscope - CEA"/>
            <person name="William W."/>
        </authorList>
    </citation>
    <scope>NUCLEOTIDE SEQUENCE</scope>
</reference>
<sequence>MLSLYEYQVLRFGSCFGDLKLESRRLGATTRVSVPTRFDSWIFKLFPVLSSNNRRRRFRDQRRLKV</sequence>